<sequence>MKCTGGRVARFLGCLQVFPPSPVISTVPLINHRNMRPNAMSQAEHEDVTSDIPSVSRPVSITILAWFLIIGGTLFLLMKPLTWSEFTLERNLWNTFSKGASLVCGIGLLAMRRWAVVLYFGLFALNCVLIYTWPPNETVLEHYSRPGPIAMMMIVPVIIAAITFPRWNAMRW</sequence>
<keyword evidence="1" id="KW-0472">Membrane</keyword>
<dbReference type="Proteomes" id="UP000318288">
    <property type="component" value="Unassembled WGS sequence"/>
</dbReference>
<gene>
    <name evidence="2" type="ORF">Poly51_59270</name>
</gene>
<keyword evidence="1" id="KW-0812">Transmembrane</keyword>
<dbReference type="AlphaFoldDB" id="A0A5C6E731"/>
<proteinExistence type="predicted"/>
<name>A0A5C6E731_9BACT</name>
<organism evidence="2 3">
    <name type="scientific">Rubripirellula tenax</name>
    <dbReference type="NCBI Taxonomy" id="2528015"/>
    <lineage>
        <taxon>Bacteria</taxon>
        <taxon>Pseudomonadati</taxon>
        <taxon>Planctomycetota</taxon>
        <taxon>Planctomycetia</taxon>
        <taxon>Pirellulales</taxon>
        <taxon>Pirellulaceae</taxon>
        <taxon>Rubripirellula</taxon>
    </lineage>
</organism>
<feature type="transmembrane region" description="Helical" evidence="1">
    <location>
        <begin position="90"/>
        <end position="109"/>
    </location>
</feature>
<evidence type="ECO:0000313" key="3">
    <source>
        <dbReference type="Proteomes" id="UP000318288"/>
    </source>
</evidence>
<dbReference type="EMBL" id="SJPW01000010">
    <property type="protein sequence ID" value="TWU44658.1"/>
    <property type="molecule type" value="Genomic_DNA"/>
</dbReference>
<feature type="transmembrane region" description="Helical" evidence="1">
    <location>
        <begin position="146"/>
        <end position="164"/>
    </location>
</feature>
<reference evidence="2 3" key="1">
    <citation type="submission" date="2019-02" db="EMBL/GenBank/DDBJ databases">
        <title>Deep-cultivation of Planctomycetes and their phenomic and genomic characterization uncovers novel biology.</title>
        <authorList>
            <person name="Wiegand S."/>
            <person name="Jogler M."/>
            <person name="Boedeker C."/>
            <person name="Pinto D."/>
            <person name="Vollmers J."/>
            <person name="Rivas-Marin E."/>
            <person name="Kohn T."/>
            <person name="Peeters S.H."/>
            <person name="Heuer A."/>
            <person name="Rast P."/>
            <person name="Oberbeckmann S."/>
            <person name="Bunk B."/>
            <person name="Jeske O."/>
            <person name="Meyerdierks A."/>
            <person name="Storesund J.E."/>
            <person name="Kallscheuer N."/>
            <person name="Luecker S."/>
            <person name="Lage O.M."/>
            <person name="Pohl T."/>
            <person name="Merkel B.J."/>
            <person name="Hornburger P."/>
            <person name="Mueller R.-W."/>
            <person name="Bruemmer F."/>
            <person name="Labrenz M."/>
            <person name="Spormann A.M."/>
            <person name="Op Den Camp H."/>
            <person name="Overmann J."/>
            <person name="Amann R."/>
            <person name="Jetten M.S.M."/>
            <person name="Mascher T."/>
            <person name="Medema M.H."/>
            <person name="Devos D.P."/>
            <person name="Kaster A.-K."/>
            <person name="Ovreas L."/>
            <person name="Rohde M."/>
            <person name="Galperin M.Y."/>
            <person name="Jogler C."/>
        </authorList>
    </citation>
    <scope>NUCLEOTIDE SEQUENCE [LARGE SCALE GENOMIC DNA]</scope>
    <source>
        <strain evidence="2 3">Poly51</strain>
    </source>
</reference>
<evidence type="ECO:0000256" key="1">
    <source>
        <dbReference type="SAM" id="Phobius"/>
    </source>
</evidence>
<evidence type="ECO:0000313" key="2">
    <source>
        <dbReference type="EMBL" id="TWU44658.1"/>
    </source>
</evidence>
<protein>
    <submittedName>
        <fullName evidence="2">Uncharacterized protein</fullName>
    </submittedName>
</protein>
<keyword evidence="1" id="KW-1133">Transmembrane helix</keyword>
<feature type="transmembrane region" description="Helical" evidence="1">
    <location>
        <begin position="59"/>
        <end position="78"/>
    </location>
</feature>
<comment type="caution">
    <text evidence="2">The sequence shown here is derived from an EMBL/GenBank/DDBJ whole genome shotgun (WGS) entry which is preliminary data.</text>
</comment>
<feature type="transmembrane region" description="Helical" evidence="1">
    <location>
        <begin position="116"/>
        <end position="134"/>
    </location>
</feature>
<keyword evidence="3" id="KW-1185">Reference proteome</keyword>
<accession>A0A5C6E731</accession>